<reference evidence="1 2" key="1">
    <citation type="journal article" date="2018" name="Sci. Rep.">
        <title>Genomic signatures of local adaptation to the degree of environmental predictability in rotifers.</title>
        <authorList>
            <person name="Franch-Gras L."/>
            <person name="Hahn C."/>
            <person name="Garcia-Roger E.M."/>
            <person name="Carmona M.J."/>
            <person name="Serra M."/>
            <person name="Gomez A."/>
        </authorList>
    </citation>
    <scope>NUCLEOTIDE SEQUENCE [LARGE SCALE GENOMIC DNA]</scope>
    <source>
        <strain evidence="1">HYR1</strain>
    </source>
</reference>
<dbReference type="AlphaFoldDB" id="A0A3M7S8U6"/>
<evidence type="ECO:0000313" key="1">
    <source>
        <dbReference type="EMBL" id="RNA32008.1"/>
    </source>
</evidence>
<accession>A0A3M7S8U6</accession>
<organism evidence="1 2">
    <name type="scientific">Brachionus plicatilis</name>
    <name type="common">Marine rotifer</name>
    <name type="synonym">Brachionus muelleri</name>
    <dbReference type="NCBI Taxonomy" id="10195"/>
    <lineage>
        <taxon>Eukaryota</taxon>
        <taxon>Metazoa</taxon>
        <taxon>Spiralia</taxon>
        <taxon>Gnathifera</taxon>
        <taxon>Rotifera</taxon>
        <taxon>Eurotatoria</taxon>
        <taxon>Monogononta</taxon>
        <taxon>Pseudotrocha</taxon>
        <taxon>Ploima</taxon>
        <taxon>Brachionidae</taxon>
        <taxon>Brachionus</taxon>
    </lineage>
</organism>
<dbReference type="EMBL" id="REGN01001868">
    <property type="protein sequence ID" value="RNA32008.1"/>
    <property type="molecule type" value="Genomic_DNA"/>
</dbReference>
<proteinExistence type="predicted"/>
<name>A0A3M7S8U6_BRAPC</name>
<keyword evidence="2" id="KW-1185">Reference proteome</keyword>
<dbReference type="Proteomes" id="UP000276133">
    <property type="component" value="Unassembled WGS sequence"/>
</dbReference>
<gene>
    <name evidence="1" type="ORF">BpHYR1_014032</name>
</gene>
<evidence type="ECO:0000313" key="2">
    <source>
        <dbReference type="Proteomes" id="UP000276133"/>
    </source>
</evidence>
<protein>
    <submittedName>
        <fullName evidence="1">Uncharacterized protein</fullName>
    </submittedName>
</protein>
<comment type="caution">
    <text evidence="1">The sequence shown here is derived from an EMBL/GenBank/DDBJ whole genome shotgun (WGS) entry which is preliminary data.</text>
</comment>
<sequence>MQINYLIIVNNICTINNHLVQLMSEIFKYCNRNVGNLFYLQICLERYKIYQSFSSERPKHVL</sequence>